<evidence type="ECO:0000256" key="1">
    <source>
        <dbReference type="SAM" id="Phobius"/>
    </source>
</evidence>
<keyword evidence="1" id="KW-0812">Transmembrane</keyword>
<dbReference type="InterPro" id="IPR053911">
    <property type="entry name" value="PGAP2IP_TM_2nd"/>
</dbReference>
<feature type="domain" description="PGAP2IP second transmembrane" evidence="2">
    <location>
        <begin position="371"/>
        <end position="555"/>
    </location>
</feature>
<keyword evidence="6" id="KW-1185">Reference proteome</keyword>
<evidence type="ECO:0000259" key="4">
    <source>
        <dbReference type="Pfam" id="PF23226"/>
    </source>
</evidence>
<sequence>MSVPSRGQMARPSQLAFPAWYIARAHTILAVSAFATAFLMGCALHYKRIVKNGIAGWPDEWIPSVSATIGDWYPERNIFQILIALNSGPRLAIVLLQYYLYRSSSSSLPGFVMLCGILRTLSCGGWVYITSTDDHDAHDILMISYIVLNIPWMWGTMARRARDPLARRIRFWGSLIPMGYFFYQHKAKRIPGAFIYWSILTSLTPSLFYFSVWALEIAGQELSLLSTVSPILLGISPFSEWCRTRSGRTILHVLSLTGLAAYVLSSPLQRLCVVAFAVAAANIGIAVDWTSGEASYNGIMFCLGFLLSSIAKHANHSNVPVWPIVNEQSGGYNKTGIVLACLAIYNYATREPIPAVMQTERQKKHDTHSTEGTWLGGALSLGSLIFTLHCLLADPATLIAWSWTGYPVQGPVPHLHGSLTHIAQAIGLCLPLLLDYFGLDASDVLLHPLWLAYGGASAYYMCAYKNWRGYAGGLNFAVFLMSVTPLILRKATATSKIARTLFVAWFVVSVFVVVNVFTVAYAFVPGGEYFRERMHLVLLTQMMALALTFRWPRRRPEAPLASSMYSSRFAFLSAAAVLSILSLLVTMYRWPTVVVKPYRQDARIVRAGIWTVHFGIDNEGRDSQRRMRDLIKDMELDVVGLLETDLHRTVFGNRDLTRVMVEKLGYYADIGPGPNSHTWGAILLSKFPILNSTHHLLPSPHGELAPAIEAVLDMYGTEVTVVVSHNGQEETPLDRELQATELARIMSNSYPNPVIFLGYVVTKPLASRPAPYEIMVTDGRVHDIDEQDWDRWCEYIFYRGLYRTSYARVSRSTITDTELQIGQFVVPKNGAGVQDDSDNARYLRAWKEEIPEVHWFPKEYYPEVGGKRGHSYHVFNTPLYYKIPEGVAL</sequence>
<dbReference type="GO" id="GO:0005783">
    <property type="term" value="C:endoplasmic reticulum"/>
    <property type="evidence" value="ECO:0007669"/>
    <property type="project" value="TreeGrafter"/>
</dbReference>
<feature type="transmembrane region" description="Helical" evidence="1">
    <location>
        <begin position="140"/>
        <end position="158"/>
    </location>
</feature>
<feature type="domain" description="PGAP2IP first transmembrane" evidence="3">
    <location>
        <begin position="194"/>
        <end position="345"/>
    </location>
</feature>
<proteinExistence type="predicted"/>
<dbReference type="SUPFAM" id="SSF56219">
    <property type="entry name" value="DNase I-like"/>
    <property type="match status" value="1"/>
</dbReference>
<dbReference type="AlphaFoldDB" id="A0A1X6MRV1"/>
<evidence type="ECO:0000259" key="2">
    <source>
        <dbReference type="Pfam" id="PF23021"/>
    </source>
</evidence>
<dbReference type="GO" id="GO:0006506">
    <property type="term" value="P:GPI anchor biosynthetic process"/>
    <property type="evidence" value="ECO:0007669"/>
    <property type="project" value="TreeGrafter"/>
</dbReference>
<dbReference type="GeneID" id="36327136"/>
<dbReference type="Pfam" id="PF23022">
    <property type="entry name" value="6TM_1st_PGAP2IP"/>
    <property type="match status" value="1"/>
</dbReference>
<reference evidence="5 6" key="1">
    <citation type="submission" date="2017-04" db="EMBL/GenBank/DDBJ databases">
        <title>Genome Sequence of the Model Brown-Rot Fungus Postia placenta SB12.</title>
        <authorList>
            <consortium name="DOE Joint Genome Institute"/>
            <person name="Gaskell J."/>
            <person name="Kersten P."/>
            <person name="Larrondo L.F."/>
            <person name="Canessa P."/>
            <person name="Martinez D."/>
            <person name="Hibbett D."/>
            <person name="Schmoll M."/>
            <person name="Kubicek C.P."/>
            <person name="Martinez A.T."/>
            <person name="Yadav J."/>
            <person name="Master E."/>
            <person name="Magnuson J.K."/>
            <person name="James T."/>
            <person name="Yaver D."/>
            <person name="Berka R."/>
            <person name="Labutti K."/>
            <person name="Lipzen A."/>
            <person name="Aerts A."/>
            <person name="Barry K."/>
            <person name="Henrissat B."/>
            <person name="Blanchette R."/>
            <person name="Grigoriev I."/>
            <person name="Cullen D."/>
        </authorList>
    </citation>
    <scope>NUCLEOTIDE SEQUENCE [LARGE SCALE GENOMIC DNA]</scope>
    <source>
        <strain evidence="5 6">MAD-698-R-SB12</strain>
    </source>
</reference>
<accession>A0A1X6MRV1</accession>
<dbReference type="GO" id="GO:0031505">
    <property type="term" value="P:fungal-type cell wall organization"/>
    <property type="evidence" value="ECO:0007669"/>
    <property type="project" value="TreeGrafter"/>
</dbReference>
<dbReference type="PANTHER" id="PTHR14859">
    <property type="entry name" value="CALCOFLUOR WHITE HYPERSENSITIVE PROTEIN PRECURSOR"/>
    <property type="match status" value="1"/>
</dbReference>
<dbReference type="EMBL" id="KZ110603">
    <property type="protein sequence ID" value="OSX59029.1"/>
    <property type="molecule type" value="Genomic_DNA"/>
</dbReference>
<evidence type="ECO:0000313" key="5">
    <source>
        <dbReference type="EMBL" id="OSX59029.1"/>
    </source>
</evidence>
<feature type="domain" description="PGAP2IP C-terminal nuclease-like" evidence="4">
    <location>
        <begin position="603"/>
        <end position="838"/>
    </location>
</feature>
<dbReference type="InterPro" id="IPR057315">
    <property type="entry name" value="Exo_endo_phos_PGAP2IP_C"/>
</dbReference>
<dbReference type="STRING" id="670580.A0A1X6MRV1"/>
<dbReference type="PANTHER" id="PTHR14859:SF1">
    <property type="entry name" value="PGAP2-INTERACTING PROTEIN"/>
    <property type="match status" value="1"/>
</dbReference>
<dbReference type="Pfam" id="PF23226">
    <property type="entry name" value="Exo_endo_phos_PGAP2IP"/>
    <property type="match status" value="1"/>
</dbReference>
<dbReference type="InterPro" id="IPR036691">
    <property type="entry name" value="Endo/exonu/phosph_ase_sf"/>
</dbReference>
<dbReference type="InterPro" id="IPR053912">
    <property type="entry name" value="PGAP2IP_TM_1nd"/>
</dbReference>
<feature type="transmembrane region" description="Helical" evidence="1">
    <location>
        <begin position="569"/>
        <end position="590"/>
    </location>
</feature>
<evidence type="ECO:0000259" key="3">
    <source>
        <dbReference type="Pfam" id="PF23022"/>
    </source>
</evidence>
<dbReference type="OrthoDB" id="68581at2759"/>
<name>A0A1X6MRV1_9APHY</name>
<organism evidence="5 6">
    <name type="scientific">Postia placenta MAD-698-R-SB12</name>
    <dbReference type="NCBI Taxonomy" id="670580"/>
    <lineage>
        <taxon>Eukaryota</taxon>
        <taxon>Fungi</taxon>
        <taxon>Dikarya</taxon>
        <taxon>Basidiomycota</taxon>
        <taxon>Agaricomycotina</taxon>
        <taxon>Agaricomycetes</taxon>
        <taxon>Polyporales</taxon>
        <taxon>Adustoporiaceae</taxon>
        <taxon>Rhodonia</taxon>
    </lineage>
</organism>
<dbReference type="Gene3D" id="3.60.10.10">
    <property type="entry name" value="Endonuclease/exonuclease/phosphatase"/>
    <property type="match status" value="1"/>
</dbReference>
<keyword evidence="1" id="KW-1133">Transmembrane helix</keyword>
<dbReference type="InterPro" id="IPR051916">
    <property type="entry name" value="GPI-anchor_lipid_remodeler"/>
</dbReference>
<evidence type="ECO:0000313" key="6">
    <source>
        <dbReference type="Proteomes" id="UP000194127"/>
    </source>
</evidence>
<feature type="transmembrane region" description="Helical" evidence="1">
    <location>
        <begin position="108"/>
        <end position="128"/>
    </location>
</feature>
<dbReference type="GO" id="GO:0016020">
    <property type="term" value="C:membrane"/>
    <property type="evidence" value="ECO:0007669"/>
    <property type="project" value="GOC"/>
</dbReference>
<feature type="transmembrane region" description="Helical" evidence="1">
    <location>
        <begin position="530"/>
        <end position="549"/>
    </location>
</feature>
<dbReference type="FunFam" id="3.60.10.10:FF:000100">
    <property type="entry name" value="Unplaced genomic scaffold supercont2.12, whole genome shotgun sequence"/>
    <property type="match status" value="1"/>
</dbReference>
<feature type="transmembrane region" description="Helical" evidence="1">
    <location>
        <begin position="21"/>
        <end position="46"/>
    </location>
</feature>
<evidence type="ECO:0008006" key="7">
    <source>
        <dbReference type="Google" id="ProtNLM"/>
    </source>
</evidence>
<feature type="transmembrane region" description="Helical" evidence="1">
    <location>
        <begin position="500"/>
        <end position="524"/>
    </location>
</feature>
<keyword evidence="1" id="KW-0472">Membrane</keyword>
<feature type="transmembrane region" description="Helical" evidence="1">
    <location>
        <begin position="195"/>
        <end position="215"/>
    </location>
</feature>
<feature type="transmembrane region" description="Helical" evidence="1">
    <location>
        <begin position="467"/>
        <end position="488"/>
    </location>
</feature>
<dbReference type="Pfam" id="PF23021">
    <property type="entry name" value="6TM_2nd_PGAP2IP"/>
    <property type="match status" value="1"/>
</dbReference>
<protein>
    <recommendedName>
        <fullName evidence="7">Calcofluor white hypersensitive protein</fullName>
    </recommendedName>
</protein>
<dbReference type="Proteomes" id="UP000194127">
    <property type="component" value="Unassembled WGS sequence"/>
</dbReference>
<dbReference type="RefSeq" id="XP_024335823.1">
    <property type="nucleotide sequence ID" value="XM_024482186.1"/>
</dbReference>
<gene>
    <name evidence="5" type="ORF">POSPLADRAFT_1067415</name>
</gene>